<accession>A0A968GFV2</accession>
<organism evidence="1 2">
    <name type="scientific">Entomospira nematocerorum</name>
    <dbReference type="NCBI Taxonomy" id="2719987"/>
    <lineage>
        <taxon>Bacteria</taxon>
        <taxon>Pseudomonadati</taxon>
        <taxon>Spirochaetota</taxon>
        <taxon>Spirochaetia</taxon>
        <taxon>Spirochaetales</taxon>
        <taxon>Spirochaetaceae</taxon>
        <taxon>Entomospira</taxon>
    </lineage>
</organism>
<dbReference type="Proteomes" id="UP000752013">
    <property type="component" value="Unassembled WGS sequence"/>
</dbReference>
<keyword evidence="2" id="KW-1185">Reference proteome</keyword>
<comment type="caution">
    <text evidence="1">The sequence shown here is derived from an EMBL/GenBank/DDBJ whole genome shotgun (WGS) entry which is preliminary data.</text>
</comment>
<reference evidence="1" key="1">
    <citation type="submission" date="2020-03" db="EMBL/GenBank/DDBJ databases">
        <title>Spirochaetal bacteria isolated from arthropods constitute a novel genus Entomospira genus novum within the order Spirochaetales.</title>
        <authorList>
            <person name="Grana-Miraglia L."/>
            <person name="Sikutova S."/>
            <person name="Fingerle V."/>
            <person name="Sing A."/>
            <person name="Castillo-Ramirez S."/>
            <person name="Margos G."/>
            <person name="Rudolf I."/>
        </authorList>
    </citation>
    <scope>NUCLEOTIDE SEQUENCE</scope>
    <source>
        <strain evidence="1">BR208</strain>
    </source>
</reference>
<gene>
    <name evidence="1" type="ORF">HCT46_06140</name>
</gene>
<evidence type="ECO:0000313" key="2">
    <source>
        <dbReference type="Proteomes" id="UP000752013"/>
    </source>
</evidence>
<dbReference type="RefSeq" id="WP_167703901.1">
    <property type="nucleotide sequence ID" value="NZ_CP118168.1"/>
</dbReference>
<protein>
    <submittedName>
        <fullName evidence="1">Uncharacterized protein</fullName>
    </submittedName>
</protein>
<evidence type="ECO:0000313" key="1">
    <source>
        <dbReference type="EMBL" id="NIZ47488.1"/>
    </source>
</evidence>
<proteinExistence type="predicted"/>
<name>A0A968GFV2_9SPIO</name>
<dbReference type="EMBL" id="JAATLK010000001">
    <property type="protein sequence ID" value="NIZ47488.1"/>
    <property type="molecule type" value="Genomic_DNA"/>
</dbReference>
<dbReference type="AlphaFoldDB" id="A0A968GFV2"/>
<sequence length="241" mass="28727">MKKSIFYTSSYIRNKLKEYQFHSFFHNQDPVLKFMDIEGDDRINHILFYASLKKSLRMFMNDFQSMDESTIYGILYIINEHLYPFEMLRTRESLILVDNHCKATTLSSSKKKYQAVLNQFVQDVYHEIQEEETIKKYRQTFIQNPNTTLLIDKIYNEEHIHYTTAQRVAHKIPFYAKNTGINVEKDLEEHLFSLYLHHFVSRSDAINILFDGGDHAFKIHNEAWYNLQRNNLSQPSYSSGI</sequence>